<evidence type="ECO:0000256" key="4">
    <source>
        <dbReference type="ARBA" id="ARBA00022989"/>
    </source>
</evidence>
<evidence type="ECO:0000256" key="3">
    <source>
        <dbReference type="ARBA" id="ARBA00022692"/>
    </source>
</evidence>
<evidence type="ECO:0000256" key="1">
    <source>
        <dbReference type="ARBA" id="ARBA00004651"/>
    </source>
</evidence>
<evidence type="ECO:0000256" key="5">
    <source>
        <dbReference type="ARBA" id="ARBA00023136"/>
    </source>
</evidence>
<feature type="transmembrane region" description="Helical" evidence="6">
    <location>
        <begin position="186"/>
        <end position="206"/>
    </location>
</feature>
<keyword evidence="2" id="KW-1003">Cell membrane</keyword>
<keyword evidence="4 6" id="KW-1133">Transmembrane helix</keyword>
<evidence type="ECO:0000313" key="8">
    <source>
        <dbReference type="Proteomes" id="UP000824321"/>
    </source>
</evidence>
<dbReference type="PANTHER" id="PTHR30250:SF11">
    <property type="entry name" value="O-ANTIGEN TRANSPORTER-RELATED"/>
    <property type="match status" value="1"/>
</dbReference>
<feature type="transmembrane region" description="Helical" evidence="6">
    <location>
        <begin position="50"/>
        <end position="73"/>
    </location>
</feature>
<dbReference type="InterPro" id="IPR002797">
    <property type="entry name" value="Polysacc_synth"/>
</dbReference>
<name>A0ABX9A596_9SPHN</name>
<keyword evidence="8" id="KW-1185">Reference proteome</keyword>
<comment type="subcellular location">
    <subcellularLocation>
        <location evidence="1">Cell membrane</location>
        <topology evidence="1">Multi-pass membrane protein</topology>
    </subcellularLocation>
</comment>
<reference evidence="7 8" key="1">
    <citation type="submission" date="2021-08" db="EMBL/GenBank/DDBJ databases">
        <title>Comparative Genomics Analysis of the Genus Qipengyuania Reveals Extensive Genetic Diversity and Metabolic Versatility, Including the Description of Fifteen Novel Species.</title>
        <authorList>
            <person name="Liu Y."/>
        </authorList>
    </citation>
    <scope>NUCLEOTIDE SEQUENCE [LARGE SCALE GENOMIC DNA]</scope>
    <source>
        <strain evidence="7 8">1NDH1</strain>
    </source>
</reference>
<sequence length="435" mass="45532">MAQSKKLIDYLNSHRASLMSIGVRGLTVLAGFAIAFLIGNQLGPSALGTYALITQTAMFLSIIAVGGLDLAVVKHYSVARTRGIKPSRISAGRLLVAVLAVCGLIAALLSWLGPLYFAQFDGGNTDAFSLTILALIFLSRAFTRLTSSFLRSQHHYVFSQIVEGLLIPLPVLALIAMGWLQSVEAVLLATAIAGLAAIAIGILSSLRDTSTDNTALVVSLKATFEASLPLLVVAIVKNFGDWYGLSIVGSQLSVADAGLYRLATQIASAIPIITIGIFGVYSPKIGSALSEEDFEEVARLGHAATKLSVVLVIPLITVLAVLAKPLLSAVGTEFVGANSALLILLAGQAIYVATGPSGLILALSGNQRINLIFACMAMAVMLIAFPMAVAQLGIIGAAMVLSIVTVVQNVAYLMVVRRTLGIDLISGRYEGQKAR</sequence>
<dbReference type="Pfam" id="PF01943">
    <property type="entry name" value="Polysacc_synt"/>
    <property type="match status" value="1"/>
</dbReference>
<feature type="transmembrane region" description="Helical" evidence="6">
    <location>
        <begin position="94"/>
        <end position="115"/>
    </location>
</feature>
<feature type="transmembrane region" description="Helical" evidence="6">
    <location>
        <begin position="369"/>
        <end position="388"/>
    </location>
</feature>
<keyword evidence="5 6" id="KW-0472">Membrane</keyword>
<dbReference type="Proteomes" id="UP000824321">
    <property type="component" value="Chromosome"/>
</dbReference>
<accession>A0ABX9A596</accession>
<evidence type="ECO:0000256" key="2">
    <source>
        <dbReference type="ARBA" id="ARBA00022475"/>
    </source>
</evidence>
<dbReference type="EMBL" id="CP081294">
    <property type="protein sequence ID" value="QZD95083.1"/>
    <property type="molecule type" value="Genomic_DNA"/>
</dbReference>
<organism evidence="7 8">
    <name type="scientific">Qipengyuania gelatinilytica</name>
    <dbReference type="NCBI Taxonomy" id="2867231"/>
    <lineage>
        <taxon>Bacteria</taxon>
        <taxon>Pseudomonadati</taxon>
        <taxon>Pseudomonadota</taxon>
        <taxon>Alphaproteobacteria</taxon>
        <taxon>Sphingomonadales</taxon>
        <taxon>Erythrobacteraceae</taxon>
        <taxon>Qipengyuania</taxon>
    </lineage>
</organism>
<dbReference type="RefSeq" id="WP_221430825.1">
    <property type="nucleotide sequence ID" value="NZ_CP081294.1"/>
</dbReference>
<dbReference type="InterPro" id="IPR050833">
    <property type="entry name" value="Poly_Biosynth_Transport"/>
</dbReference>
<feature type="transmembrane region" description="Helical" evidence="6">
    <location>
        <begin position="127"/>
        <end position="145"/>
    </location>
</feature>
<keyword evidence="3 6" id="KW-0812">Transmembrane</keyword>
<feature type="transmembrane region" description="Helical" evidence="6">
    <location>
        <begin position="21"/>
        <end position="38"/>
    </location>
</feature>
<feature type="transmembrane region" description="Helical" evidence="6">
    <location>
        <begin position="259"/>
        <end position="281"/>
    </location>
</feature>
<feature type="transmembrane region" description="Helical" evidence="6">
    <location>
        <begin position="218"/>
        <end position="239"/>
    </location>
</feature>
<proteinExistence type="predicted"/>
<feature type="transmembrane region" description="Helical" evidence="6">
    <location>
        <begin position="307"/>
        <end position="327"/>
    </location>
</feature>
<evidence type="ECO:0000256" key="6">
    <source>
        <dbReference type="SAM" id="Phobius"/>
    </source>
</evidence>
<feature type="transmembrane region" description="Helical" evidence="6">
    <location>
        <begin position="394"/>
        <end position="415"/>
    </location>
</feature>
<protein>
    <submittedName>
        <fullName evidence="7">Oligosaccharide flippase family protein</fullName>
    </submittedName>
</protein>
<dbReference type="PANTHER" id="PTHR30250">
    <property type="entry name" value="PST FAMILY PREDICTED COLANIC ACID TRANSPORTER"/>
    <property type="match status" value="1"/>
</dbReference>
<feature type="transmembrane region" description="Helical" evidence="6">
    <location>
        <begin position="157"/>
        <end position="180"/>
    </location>
</feature>
<gene>
    <name evidence="7" type="ORF">K3136_13600</name>
</gene>
<evidence type="ECO:0000313" key="7">
    <source>
        <dbReference type="EMBL" id="QZD95083.1"/>
    </source>
</evidence>
<feature type="transmembrane region" description="Helical" evidence="6">
    <location>
        <begin position="339"/>
        <end position="362"/>
    </location>
</feature>